<dbReference type="AlphaFoldDB" id="A0A3M2KWE9"/>
<keyword evidence="3" id="KW-0238">DNA-binding</keyword>
<protein>
    <recommendedName>
        <fullName evidence="6">Glycerol operon regulatory protein</fullName>
    </recommendedName>
</protein>
<evidence type="ECO:0000313" key="9">
    <source>
        <dbReference type="EMBL" id="RMI28573.1"/>
    </source>
</evidence>
<dbReference type="GO" id="GO:0006071">
    <property type="term" value="P:glycerol metabolic process"/>
    <property type="evidence" value="ECO:0007669"/>
    <property type="project" value="UniProtKB-KW"/>
</dbReference>
<name>A0A3M2KWE9_9NOCA</name>
<evidence type="ECO:0000256" key="3">
    <source>
        <dbReference type="ARBA" id="ARBA00023125"/>
    </source>
</evidence>
<sequence length="266" mass="28096">MTRDSAQPRDGAQAVHRTLALLQCFGDSPHDVSASELARRAGLALSTTHRLLQAMTATGFLEQDPDTARYRLGPTVAELGRVARHRRGLHRAEPELAALSQRTGVTADLAVRVGAHAVILAGGSLDGDHGRALRRPLHSTALGKVLLAWSDLSDEQIAALSPLAPLTDRTITDPVALRAELSRVRAAGFALNDGESASGVRTVAVPVLDAADRACFALALRASPASIPDHRLAWFAAEAAACADALEVVLLPPTRRRTAARPPIRA</sequence>
<dbReference type="Gene3D" id="1.10.10.10">
    <property type="entry name" value="Winged helix-like DNA-binding domain superfamily/Winged helix DNA-binding domain"/>
    <property type="match status" value="1"/>
</dbReference>
<dbReference type="PANTHER" id="PTHR30136">
    <property type="entry name" value="HELIX-TURN-HELIX TRANSCRIPTIONAL REGULATOR, ICLR FAMILY"/>
    <property type="match status" value="1"/>
</dbReference>
<dbReference type="SUPFAM" id="SSF46785">
    <property type="entry name" value="Winged helix' DNA-binding domain"/>
    <property type="match status" value="1"/>
</dbReference>
<comment type="function">
    <text evidence="5">May be an activator protein for the gylABX operon.</text>
</comment>
<keyword evidence="10" id="KW-1185">Reference proteome</keyword>
<dbReference type="InterPro" id="IPR036390">
    <property type="entry name" value="WH_DNA-bd_sf"/>
</dbReference>
<dbReference type="Gene3D" id="3.30.450.40">
    <property type="match status" value="1"/>
</dbReference>
<dbReference type="PROSITE" id="PS51078">
    <property type="entry name" value="ICLR_ED"/>
    <property type="match status" value="1"/>
</dbReference>
<evidence type="ECO:0000256" key="4">
    <source>
        <dbReference type="ARBA" id="ARBA00023163"/>
    </source>
</evidence>
<dbReference type="EMBL" id="RFFH01000020">
    <property type="protein sequence ID" value="RMI28573.1"/>
    <property type="molecule type" value="Genomic_DNA"/>
</dbReference>
<keyword evidence="2" id="KW-0805">Transcription regulation</keyword>
<dbReference type="SUPFAM" id="SSF55781">
    <property type="entry name" value="GAF domain-like"/>
    <property type="match status" value="1"/>
</dbReference>
<comment type="caution">
    <text evidence="9">The sequence shown here is derived from an EMBL/GenBank/DDBJ whole genome shotgun (WGS) entry which is preliminary data.</text>
</comment>
<dbReference type="PANTHER" id="PTHR30136:SF35">
    <property type="entry name" value="HTH-TYPE TRANSCRIPTIONAL REGULATOR RV1719"/>
    <property type="match status" value="1"/>
</dbReference>
<evidence type="ECO:0000256" key="5">
    <source>
        <dbReference type="ARBA" id="ARBA00058938"/>
    </source>
</evidence>
<organism evidence="9 10">
    <name type="scientific">Nocardia stercoris</name>
    <dbReference type="NCBI Taxonomy" id="2483361"/>
    <lineage>
        <taxon>Bacteria</taxon>
        <taxon>Bacillati</taxon>
        <taxon>Actinomycetota</taxon>
        <taxon>Actinomycetes</taxon>
        <taxon>Mycobacteriales</taxon>
        <taxon>Nocardiaceae</taxon>
        <taxon>Nocardia</taxon>
    </lineage>
</organism>
<evidence type="ECO:0000256" key="2">
    <source>
        <dbReference type="ARBA" id="ARBA00023015"/>
    </source>
</evidence>
<keyword evidence="4" id="KW-0804">Transcription</keyword>
<dbReference type="Proteomes" id="UP000279275">
    <property type="component" value="Unassembled WGS sequence"/>
</dbReference>
<dbReference type="PROSITE" id="PS51077">
    <property type="entry name" value="HTH_ICLR"/>
    <property type="match status" value="1"/>
</dbReference>
<dbReference type="InterPro" id="IPR036388">
    <property type="entry name" value="WH-like_DNA-bd_sf"/>
</dbReference>
<accession>A0A3M2KWE9</accession>
<dbReference type="InterPro" id="IPR029016">
    <property type="entry name" value="GAF-like_dom_sf"/>
</dbReference>
<gene>
    <name evidence="9" type="ORF">EBN03_29625</name>
</gene>
<dbReference type="FunFam" id="1.10.10.10:FF:000056">
    <property type="entry name" value="IclR family transcriptional regulator"/>
    <property type="match status" value="1"/>
</dbReference>
<dbReference type="Pfam" id="PF09339">
    <property type="entry name" value="HTH_IclR"/>
    <property type="match status" value="1"/>
</dbReference>
<dbReference type="InterPro" id="IPR014757">
    <property type="entry name" value="Tscrpt_reg_IclR_C"/>
</dbReference>
<proteinExistence type="predicted"/>
<evidence type="ECO:0000313" key="10">
    <source>
        <dbReference type="Proteomes" id="UP000279275"/>
    </source>
</evidence>
<feature type="domain" description="IclR-ED" evidence="8">
    <location>
        <begin position="75"/>
        <end position="252"/>
    </location>
</feature>
<dbReference type="Pfam" id="PF01614">
    <property type="entry name" value="IclR_C"/>
    <property type="match status" value="1"/>
</dbReference>
<dbReference type="InterPro" id="IPR050707">
    <property type="entry name" value="HTH_MetabolicPath_Reg"/>
</dbReference>
<evidence type="ECO:0000256" key="1">
    <source>
        <dbReference type="ARBA" id="ARBA00022798"/>
    </source>
</evidence>
<dbReference type="RefSeq" id="WP_122191446.1">
    <property type="nucleotide sequence ID" value="NZ_RFFH01000020.1"/>
</dbReference>
<feature type="domain" description="HTH iclR-type" evidence="7">
    <location>
        <begin position="12"/>
        <end position="74"/>
    </location>
</feature>
<dbReference type="GO" id="GO:0003700">
    <property type="term" value="F:DNA-binding transcription factor activity"/>
    <property type="evidence" value="ECO:0007669"/>
    <property type="project" value="TreeGrafter"/>
</dbReference>
<evidence type="ECO:0000259" key="7">
    <source>
        <dbReference type="PROSITE" id="PS51077"/>
    </source>
</evidence>
<dbReference type="GO" id="GO:0045892">
    <property type="term" value="P:negative regulation of DNA-templated transcription"/>
    <property type="evidence" value="ECO:0007669"/>
    <property type="project" value="TreeGrafter"/>
</dbReference>
<evidence type="ECO:0000259" key="8">
    <source>
        <dbReference type="PROSITE" id="PS51078"/>
    </source>
</evidence>
<dbReference type="InterPro" id="IPR005471">
    <property type="entry name" value="Tscrpt_reg_IclR_N"/>
</dbReference>
<dbReference type="SMART" id="SM00346">
    <property type="entry name" value="HTH_ICLR"/>
    <property type="match status" value="1"/>
</dbReference>
<dbReference type="GO" id="GO:0003677">
    <property type="term" value="F:DNA binding"/>
    <property type="evidence" value="ECO:0007669"/>
    <property type="project" value="UniProtKB-KW"/>
</dbReference>
<dbReference type="OrthoDB" id="4474604at2"/>
<evidence type="ECO:0000256" key="6">
    <source>
        <dbReference type="ARBA" id="ARBA00070406"/>
    </source>
</evidence>
<reference evidence="9 10" key="1">
    <citation type="submission" date="2018-10" db="EMBL/GenBank/DDBJ databases">
        <title>Isolation from cow dung.</title>
        <authorList>
            <person name="Ling L."/>
        </authorList>
    </citation>
    <scope>NUCLEOTIDE SEQUENCE [LARGE SCALE GENOMIC DNA]</scope>
    <source>
        <strain evidence="9 10">NEAU-LL90</strain>
    </source>
</reference>
<keyword evidence="1" id="KW-0319">Glycerol metabolism</keyword>